<evidence type="ECO:0000313" key="3">
    <source>
        <dbReference type="Proteomes" id="UP000663836"/>
    </source>
</evidence>
<feature type="region of interest" description="Disordered" evidence="1">
    <location>
        <begin position="143"/>
        <end position="164"/>
    </location>
</feature>
<proteinExistence type="predicted"/>
<feature type="non-terminal residue" evidence="2">
    <location>
        <position position="1"/>
    </location>
</feature>
<reference evidence="2" key="1">
    <citation type="submission" date="2021-02" db="EMBL/GenBank/DDBJ databases">
        <authorList>
            <person name="Nowell W R."/>
        </authorList>
    </citation>
    <scope>NUCLEOTIDE SEQUENCE</scope>
</reference>
<sequence>MTSEEDEEIEMIMQQKSRFSRYRSRVREKNNIDINEAMSVDDVSDIEIDDIHISDGRNDSYVEKDPTIHDNQFNINERQFFIPRINRYTSVDDYLSQINNNLLDVYDNEDLDKIKSDDFYRSDEDDANSNVFEADVDEFISGENNNKQKTSQFQSNSFNQETMCDSSPNATELSVMLIFLWKRHSLSKAAMDDICRIFNFFNIPNMPKNFRGVVSNVKRHNSTLFHGVSHASGSRVFVLNDSIPVKLRNNELYDKFITMVDDNHDEKDPSKDKARGHRGPCALRELQYFEIGQSFCYDSLHGLYRGVFESNCVSVVHSLAHLAQSVILFGPLYNYSTFNFESATGAIVKSIHGTSLVLTELEIPFRIHRSGTNQVDDSAVIYSDQSNTLHLGIIVGIVKLKTTDEIIFIIDKANINGCDSFKLDNIEYINDLYIDATLPMPRETISLKFEFIKRKVAYRIDENSRLICGFQIFPNVLEST</sequence>
<accession>A0A819RDE3</accession>
<name>A0A819RDE3_9BILA</name>
<gene>
    <name evidence="2" type="ORF">JBS370_LOCUS28737</name>
</gene>
<dbReference type="AlphaFoldDB" id="A0A819RDE3"/>
<organism evidence="2 3">
    <name type="scientific">Rotaria sordida</name>
    <dbReference type="NCBI Taxonomy" id="392033"/>
    <lineage>
        <taxon>Eukaryota</taxon>
        <taxon>Metazoa</taxon>
        <taxon>Spiralia</taxon>
        <taxon>Gnathifera</taxon>
        <taxon>Rotifera</taxon>
        <taxon>Eurotatoria</taxon>
        <taxon>Bdelloidea</taxon>
        <taxon>Philodinida</taxon>
        <taxon>Philodinidae</taxon>
        <taxon>Rotaria</taxon>
    </lineage>
</organism>
<comment type="caution">
    <text evidence="2">The sequence shown here is derived from an EMBL/GenBank/DDBJ whole genome shotgun (WGS) entry which is preliminary data.</text>
</comment>
<dbReference type="EMBL" id="CAJOBD010005882">
    <property type="protein sequence ID" value="CAF4045388.1"/>
    <property type="molecule type" value="Genomic_DNA"/>
</dbReference>
<evidence type="ECO:0000313" key="2">
    <source>
        <dbReference type="EMBL" id="CAF4045388.1"/>
    </source>
</evidence>
<evidence type="ECO:0000256" key="1">
    <source>
        <dbReference type="SAM" id="MobiDB-lite"/>
    </source>
</evidence>
<dbReference type="Proteomes" id="UP000663836">
    <property type="component" value="Unassembled WGS sequence"/>
</dbReference>
<protein>
    <submittedName>
        <fullName evidence="2">Uncharacterized protein</fullName>
    </submittedName>
</protein>